<dbReference type="InterPro" id="IPR015422">
    <property type="entry name" value="PyrdxlP-dep_Trfase_small"/>
</dbReference>
<keyword evidence="6" id="KW-1185">Reference proteome</keyword>
<dbReference type="EMBL" id="BLVP01000002">
    <property type="protein sequence ID" value="GFM36163.1"/>
    <property type="molecule type" value="Genomic_DNA"/>
</dbReference>
<dbReference type="Proteomes" id="UP000503820">
    <property type="component" value="Unassembled WGS sequence"/>
</dbReference>
<reference evidence="5 6" key="1">
    <citation type="submission" date="2020-05" db="EMBL/GenBank/DDBJ databases">
        <title>Draft genome sequence of Desulfovibrio psychrotolerans JS1T.</title>
        <authorList>
            <person name="Ueno A."/>
            <person name="Tamazawa S."/>
            <person name="Tamamura S."/>
            <person name="Murakami T."/>
            <person name="Kiyama T."/>
            <person name="Inomata H."/>
            <person name="Amano Y."/>
            <person name="Miyakawa K."/>
            <person name="Tamaki H."/>
            <person name="Naganuma T."/>
            <person name="Kaneko K."/>
        </authorList>
    </citation>
    <scope>NUCLEOTIDE SEQUENCE [LARGE SCALE GENOMIC DNA]</scope>
    <source>
        <strain evidence="5 6">JS1</strain>
    </source>
</reference>
<feature type="domain" description="Aminotransferase class I/classII large" evidence="4">
    <location>
        <begin position="47"/>
        <end position="371"/>
    </location>
</feature>
<dbReference type="InterPro" id="IPR015424">
    <property type="entry name" value="PyrdxlP-dep_Trfase"/>
</dbReference>
<evidence type="ECO:0000256" key="1">
    <source>
        <dbReference type="ARBA" id="ARBA00001933"/>
    </source>
</evidence>
<comment type="cofactor">
    <cofactor evidence="1">
        <name>pyridoxal 5'-phosphate</name>
        <dbReference type="ChEBI" id="CHEBI:597326"/>
    </cofactor>
</comment>
<sequence>MADNRPHKTPDLHTTAGSSVPQEAQGAHGGEVYRLARRLGVSPDAILDFSSNANSLCDDLTRAILEAIPYSYRHYPDTWCSALRDRLAKHEQVSPASVLVGNGSSENIFLTVQQLRPRTAVLLAPIFSEYVRACEAFGVEYTLIPCREEHGFACTPRELALLAEHPADMAIICSPNNPACVTYENMADILGAVRARTVVVDNTYAEFLWGLPEYAANRHAAYSPLLPPHTELVTVQSFTKFFYCTGVRLGYSVSSESLTRRLEEGKTPWTVSAFAEQAGLAFMDEQKTLPAYRARLKDMRRERAAFAAALTATGMFMEDRIFQGVNFITARLRHPGQTAEVYAGLLEHAILVRVCDNIPGMPPGFLRMQVREQAAWQQLTSVLASLRQA</sequence>
<comment type="caution">
    <text evidence="5">The sequence shown here is derived from an EMBL/GenBank/DDBJ whole genome shotgun (WGS) entry which is preliminary data.</text>
</comment>
<proteinExistence type="predicted"/>
<evidence type="ECO:0000313" key="6">
    <source>
        <dbReference type="Proteomes" id="UP000503820"/>
    </source>
</evidence>
<accession>A0A7J0BR21</accession>
<dbReference type="GO" id="GO:0008483">
    <property type="term" value="F:transaminase activity"/>
    <property type="evidence" value="ECO:0007669"/>
    <property type="project" value="UniProtKB-KW"/>
</dbReference>
<evidence type="ECO:0000256" key="3">
    <source>
        <dbReference type="SAM" id="MobiDB-lite"/>
    </source>
</evidence>
<feature type="compositionally biased region" description="Basic and acidic residues" evidence="3">
    <location>
        <begin position="1"/>
        <end position="11"/>
    </location>
</feature>
<dbReference type="GO" id="GO:0030170">
    <property type="term" value="F:pyridoxal phosphate binding"/>
    <property type="evidence" value="ECO:0007669"/>
    <property type="project" value="InterPro"/>
</dbReference>
<organism evidence="5 6">
    <name type="scientific">Desulfovibrio psychrotolerans</name>
    <dbReference type="NCBI Taxonomy" id="415242"/>
    <lineage>
        <taxon>Bacteria</taxon>
        <taxon>Pseudomonadati</taxon>
        <taxon>Thermodesulfobacteriota</taxon>
        <taxon>Desulfovibrionia</taxon>
        <taxon>Desulfovibrionales</taxon>
        <taxon>Desulfovibrionaceae</taxon>
        <taxon>Desulfovibrio</taxon>
    </lineage>
</organism>
<dbReference type="RefSeq" id="WP_174408839.1">
    <property type="nucleotide sequence ID" value="NZ_BLVP01000002.1"/>
</dbReference>
<dbReference type="AlphaFoldDB" id="A0A7J0BR21"/>
<dbReference type="CDD" id="cd00609">
    <property type="entry name" value="AAT_like"/>
    <property type="match status" value="1"/>
</dbReference>
<gene>
    <name evidence="5" type="ORF">DSM19430T_08470</name>
</gene>
<dbReference type="InterPro" id="IPR004839">
    <property type="entry name" value="Aminotransferase_I/II_large"/>
</dbReference>
<dbReference type="PANTHER" id="PTHR42885">
    <property type="entry name" value="HISTIDINOL-PHOSPHATE AMINOTRANSFERASE-RELATED"/>
    <property type="match status" value="1"/>
</dbReference>
<dbReference type="PANTHER" id="PTHR42885:SF1">
    <property type="entry name" value="THREONINE-PHOSPHATE DECARBOXYLASE"/>
    <property type="match status" value="1"/>
</dbReference>
<evidence type="ECO:0000259" key="4">
    <source>
        <dbReference type="Pfam" id="PF00155"/>
    </source>
</evidence>
<dbReference type="SUPFAM" id="SSF53383">
    <property type="entry name" value="PLP-dependent transferases"/>
    <property type="match status" value="1"/>
</dbReference>
<evidence type="ECO:0000256" key="2">
    <source>
        <dbReference type="ARBA" id="ARBA00022898"/>
    </source>
</evidence>
<keyword evidence="5" id="KW-0032">Aminotransferase</keyword>
<dbReference type="Gene3D" id="3.90.1150.10">
    <property type="entry name" value="Aspartate Aminotransferase, domain 1"/>
    <property type="match status" value="1"/>
</dbReference>
<evidence type="ECO:0000313" key="5">
    <source>
        <dbReference type="EMBL" id="GFM36163.1"/>
    </source>
</evidence>
<keyword evidence="2" id="KW-0663">Pyridoxal phosphate</keyword>
<feature type="region of interest" description="Disordered" evidence="3">
    <location>
        <begin position="1"/>
        <end position="27"/>
    </location>
</feature>
<protein>
    <submittedName>
        <fullName evidence="5">Aminotransferase</fullName>
    </submittedName>
</protein>
<keyword evidence="5" id="KW-0808">Transferase</keyword>
<dbReference type="Gene3D" id="3.40.640.10">
    <property type="entry name" value="Type I PLP-dependent aspartate aminotransferase-like (Major domain)"/>
    <property type="match status" value="1"/>
</dbReference>
<dbReference type="Pfam" id="PF00155">
    <property type="entry name" value="Aminotran_1_2"/>
    <property type="match status" value="1"/>
</dbReference>
<name>A0A7J0BR21_9BACT</name>
<dbReference type="InterPro" id="IPR015421">
    <property type="entry name" value="PyrdxlP-dep_Trfase_major"/>
</dbReference>